<keyword evidence="3" id="KW-1185">Reference proteome</keyword>
<proteinExistence type="predicted"/>
<organism evidence="2 3">
    <name type="scientific">Datura stramonium</name>
    <name type="common">Jimsonweed</name>
    <name type="synonym">Common thornapple</name>
    <dbReference type="NCBI Taxonomy" id="4076"/>
    <lineage>
        <taxon>Eukaryota</taxon>
        <taxon>Viridiplantae</taxon>
        <taxon>Streptophyta</taxon>
        <taxon>Embryophyta</taxon>
        <taxon>Tracheophyta</taxon>
        <taxon>Spermatophyta</taxon>
        <taxon>Magnoliopsida</taxon>
        <taxon>eudicotyledons</taxon>
        <taxon>Gunneridae</taxon>
        <taxon>Pentapetalae</taxon>
        <taxon>asterids</taxon>
        <taxon>lamiids</taxon>
        <taxon>Solanales</taxon>
        <taxon>Solanaceae</taxon>
        <taxon>Solanoideae</taxon>
        <taxon>Datureae</taxon>
        <taxon>Datura</taxon>
    </lineage>
</organism>
<feature type="compositionally biased region" description="Gly residues" evidence="1">
    <location>
        <begin position="64"/>
        <end position="75"/>
    </location>
</feature>
<name>A0ABS8UMT1_DATST</name>
<feature type="region of interest" description="Disordered" evidence="1">
    <location>
        <begin position="23"/>
        <end position="75"/>
    </location>
</feature>
<comment type="caution">
    <text evidence="2">The sequence shown here is derived from an EMBL/GenBank/DDBJ whole genome shotgun (WGS) entry which is preliminary data.</text>
</comment>
<accession>A0ABS8UMT1</accession>
<gene>
    <name evidence="2" type="ORF">HAX54_017448</name>
</gene>
<dbReference type="Proteomes" id="UP000823775">
    <property type="component" value="Unassembled WGS sequence"/>
</dbReference>
<sequence length="122" mass="13272">MLMYGCLWWLPEMIFGRRRRRRRGGCGFFPKAEGETTREKGEGGAAAKRGGRRVGSTPANDGRSNGGGRWRGSRGGARLHVVGCVAPTDGYSISRGLAVEWGDPIMCDSEVIYPKGDEGQPR</sequence>
<protein>
    <submittedName>
        <fullName evidence="2">Uncharacterized protein</fullName>
    </submittedName>
</protein>
<reference evidence="2 3" key="1">
    <citation type="journal article" date="2021" name="BMC Genomics">
        <title>Datura genome reveals duplications of psychoactive alkaloid biosynthetic genes and high mutation rate following tissue culture.</title>
        <authorList>
            <person name="Rajewski A."/>
            <person name="Carter-House D."/>
            <person name="Stajich J."/>
            <person name="Litt A."/>
        </authorList>
    </citation>
    <scope>NUCLEOTIDE SEQUENCE [LARGE SCALE GENOMIC DNA]</scope>
    <source>
        <strain evidence="2">AR-01</strain>
    </source>
</reference>
<evidence type="ECO:0000313" key="3">
    <source>
        <dbReference type="Proteomes" id="UP000823775"/>
    </source>
</evidence>
<evidence type="ECO:0000256" key="1">
    <source>
        <dbReference type="SAM" id="MobiDB-lite"/>
    </source>
</evidence>
<dbReference type="EMBL" id="JACEIK010002156">
    <property type="protein sequence ID" value="MCD9559488.1"/>
    <property type="molecule type" value="Genomic_DNA"/>
</dbReference>
<feature type="compositionally biased region" description="Basic and acidic residues" evidence="1">
    <location>
        <begin position="32"/>
        <end position="42"/>
    </location>
</feature>
<evidence type="ECO:0000313" key="2">
    <source>
        <dbReference type="EMBL" id="MCD9559488.1"/>
    </source>
</evidence>